<accession>A0A226DY54</accession>
<sequence length="999" mass="113285">MVRSKFQLDNDVPIELEDEEGAEIDSEVFPLFLGQSSIPNVVFQIRGEVSSQSEHIHSTCSQAVFYVNNSSPSSTSFSPIVVPSGDQEVDNYKQILVWHMEQNPELENLVSECNRNKFVEASTGSILIKEFVGKLVQIKGQVESPSTREQKLFAKAILELVPAWRYPGTVDGIDILYDEVNRSGLVQAKLRHIHKNLKSGSNNRVAPTRKRVDQDSGGPIPKSSKLLVQVVEEITSNFDSLIHDLNSTCPKTGLSEISRLMKETLPHRAQLRLISNPSLLKLYPKFTECDFLINHEFNLMFEDLSSKFLDIWPAFSTKLINHVKGLKVTPALEKFLATESGKWDDSIFALLALLQLIPLAPQGKGKGSRAKIEDARHRLVSFYKTSTPYSSILDTWTAEKTQPNLVCIGESSAVISSYFIVCDGVIIPINAKNSVEAVDTLFKTHYVLAAEYDKNLVGFWKFIQVYIYKLDVPNTHLPPDIMHDLLEGVVPYEVKIVLQKLITLGTFTLETINSRLLAHNFGYLESRNRPNPIKLDGTGDLIITDKEVKYWELLLQLLDSMRHQQFSYHVFNTRCSFDSLKADSILSIKLSEFLESFDIIEELRKYPKFTDCDLETEVFTTNQIWDFLPPLKFHLRPCHFLKCVNFEFSPSSGRLAKLKSVKLLRFPNFQSVLSVSYCLVLFLNLCLGPIGTRDKLQGAVFFLLILVATVARWNQGLHNNGAIQTINSFLHFEDWIFRDLSAHHDVPQSLVAKATKAFLWLIEISIPLVCLFHFVLLLIVPCTPPFILSMSASCSANAHNSLARVVIHLFESWMLTHTVYTADLFILFVFCCGIVSLLTYYKLMERKLQLSETIHSSIHLYRRVHLLEKCVNDFVQPRVLPGLIFCVPGIQIIAQYITINHHADIAMPGFLVFPILLLNAVISNMLLLTLASFVHKNSTKILHNLTSKWVHGRTKRGRATRRELKSLTPMKIKFGSILSIAKHHLLFKLSVLIKPCRSH</sequence>
<evidence type="ECO:0000256" key="2">
    <source>
        <dbReference type="SAM" id="Phobius"/>
    </source>
</evidence>
<comment type="caution">
    <text evidence="3">The sequence shown here is derived from an EMBL/GenBank/DDBJ whole genome shotgun (WGS) entry which is preliminary data.</text>
</comment>
<evidence type="ECO:0000256" key="1">
    <source>
        <dbReference type="SAM" id="MobiDB-lite"/>
    </source>
</evidence>
<reference evidence="3 4" key="1">
    <citation type="submission" date="2015-12" db="EMBL/GenBank/DDBJ databases">
        <title>The genome of Folsomia candida.</title>
        <authorList>
            <person name="Faddeeva A."/>
            <person name="Derks M.F."/>
            <person name="Anvar Y."/>
            <person name="Smit S."/>
            <person name="Van Straalen N."/>
            <person name="Roelofs D."/>
        </authorList>
    </citation>
    <scope>NUCLEOTIDE SEQUENCE [LARGE SCALE GENOMIC DNA]</scope>
    <source>
        <strain evidence="3 4">VU population</strain>
        <tissue evidence="3">Whole body</tissue>
    </source>
</reference>
<dbReference type="PANTHER" id="PTHR31025">
    <property type="entry name" value="SI:CH211-196P9.1-RELATED"/>
    <property type="match status" value="1"/>
</dbReference>
<name>A0A226DY54_FOLCA</name>
<dbReference type="OrthoDB" id="7791174at2759"/>
<keyword evidence="4" id="KW-1185">Reference proteome</keyword>
<feature type="region of interest" description="Disordered" evidence="1">
    <location>
        <begin position="200"/>
        <end position="220"/>
    </location>
</feature>
<evidence type="ECO:0000313" key="4">
    <source>
        <dbReference type="Proteomes" id="UP000198287"/>
    </source>
</evidence>
<evidence type="ECO:0000313" key="3">
    <source>
        <dbReference type="EMBL" id="OXA49146.1"/>
    </source>
</evidence>
<keyword evidence="2" id="KW-0812">Transmembrane</keyword>
<feature type="transmembrane region" description="Helical" evidence="2">
    <location>
        <begin position="911"/>
        <end position="934"/>
    </location>
</feature>
<keyword evidence="2" id="KW-1133">Transmembrane helix</keyword>
<gene>
    <name evidence="3" type="ORF">Fcan01_15418</name>
</gene>
<dbReference type="Proteomes" id="UP000198287">
    <property type="component" value="Unassembled WGS sequence"/>
</dbReference>
<dbReference type="EMBL" id="LNIX01000010">
    <property type="protein sequence ID" value="OXA49146.1"/>
    <property type="molecule type" value="Genomic_DNA"/>
</dbReference>
<feature type="transmembrane region" description="Helical" evidence="2">
    <location>
        <begin position="757"/>
        <end position="780"/>
    </location>
</feature>
<organism evidence="3 4">
    <name type="scientific">Folsomia candida</name>
    <name type="common">Springtail</name>
    <dbReference type="NCBI Taxonomy" id="158441"/>
    <lineage>
        <taxon>Eukaryota</taxon>
        <taxon>Metazoa</taxon>
        <taxon>Ecdysozoa</taxon>
        <taxon>Arthropoda</taxon>
        <taxon>Hexapoda</taxon>
        <taxon>Collembola</taxon>
        <taxon>Entomobryomorpha</taxon>
        <taxon>Isotomoidea</taxon>
        <taxon>Isotomidae</taxon>
        <taxon>Proisotominae</taxon>
        <taxon>Folsomia</taxon>
    </lineage>
</organism>
<feature type="transmembrane region" description="Helical" evidence="2">
    <location>
        <begin position="819"/>
        <end position="841"/>
    </location>
</feature>
<feature type="transmembrane region" description="Helical" evidence="2">
    <location>
        <begin position="672"/>
        <end position="690"/>
    </location>
</feature>
<dbReference type="AlphaFoldDB" id="A0A226DY54"/>
<proteinExistence type="predicted"/>
<keyword evidence="2" id="KW-0472">Membrane</keyword>
<dbReference type="PANTHER" id="PTHR31025:SF29">
    <property type="entry name" value="SI:CH211-196P9.1"/>
    <property type="match status" value="1"/>
</dbReference>
<protein>
    <submittedName>
        <fullName evidence="3">Uncharacterized protein</fullName>
    </submittedName>
</protein>
<feature type="transmembrane region" description="Helical" evidence="2">
    <location>
        <begin position="879"/>
        <end position="899"/>
    </location>
</feature>